<keyword evidence="3" id="KW-1185">Reference proteome</keyword>
<feature type="compositionally biased region" description="Acidic residues" evidence="1">
    <location>
        <begin position="66"/>
        <end position="98"/>
    </location>
</feature>
<name>A0A1H8VPZ4_9EURY</name>
<dbReference type="PROSITE" id="PS51257">
    <property type="entry name" value="PROKAR_LIPOPROTEIN"/>
    <property type="match status" value="1"/>
</dbReference>
<evidence type="ECO:0000313" key="3">
    <source>
        <dbReference type="Proteomes" id="UP000199126"/>
    </source>
</evidence>
<dbReference type="RefSeq" id="WP_089827274.1">
    <property type="nucleotide sequence ID" value="NZ_FODV01000018.1"/>
</dbReference>
<evidence type="ECO:0000313" key="2">
    <source>
        <dbReference type="EMBL" id="SEP17370.1"/>
    </source>
</evidence>
<dbReference type="GO" id="GO:0004812">
    <property type="term" value="F:aminoacyl-tRNA ligase activity"/>
    <property type="evidence" value="ECO:0007669"/>
    <property type="project" value="UniProtKB-KW"/>
</dbReference>
<evidence type="ECO:0000256" key="1">
    <source>
        <dbReference type="SAM" id="MobiDB-lite"/>
    </source>
</evidence>
<dbReference type="Proteomes" id="UP000199126">
    <property type="component" value="Unassembled WGS sequence"/>
</dbReference>
<proteinExistence type="predicted"/>
<feature type="compositionally biased region" description="Low complexity" evidence="1">
    <location>
        <begin position="27"/>
        <end position="43"/>
    </location>
</feature>
<organism evidence="2 3">
    <name type="scientific">Halogranum amylolyticum</name>
    <dbReference type="NCBI Taxonomy" id="660520"/>
    <lineage>
        <taxon>Archaea</taxon>
        <taxon>Methanobacteriati</taxon>
        <taxon>Methanobacteriota</taxon>
        <taxon>Stenosarchaea group</taxon>
        <taxon>Halobacteria</taxon>
        <taxon>Halobacteriales</taxon>
        <taxon>Haloferacaceae</taxon>
    </lineage>
</organism>
<dbReference type="AlphaFoldDB" id="A0A1H8VPZ4"/>
<feature type="region of interest" description="Disordered" evidence="1">
    <location>
        <begin position="24"/>
        <end position="111"/>
    </location>
</feature>
<protein>
    <submittedName>
        <fullName evidence="2">Prolyl-tRNA synthetase</fullName>
    </submittedName>
</protein>
<reference evidence="3" key="1">
    <citation type="submission" date="2016-10" db="EMBL/GenBank/DDBJ databases">
        <authorList>
            <person name="Varghese N."/>
            <person name="Submissions S."/>
        </authorList>
    </citation>
    <scope>NUCLEOTIDE SEQUENCE [LARGE SCALE GENOMIC DNA]</scope>
    <source>
        <strain evidence="3">CGMCC 1.10121</strain>
    </source>
</reference>
<gene>
    <name evidence="2" type="ORF">SAMN04487948_11865</name>
</gene>
<dbReference type="InterPro" id="IPR047676">
    <property type="entry name" value="FxLYD_dom"/>
</dbReference>
<sequence>MSKENDSINRRMFVTAAGSSLLVGLAGCTSGGSESEGTPQGGTKQPDDSTAQGGNKDTESGSESGSESESEETETATPEETETATPEETETATPEETETATPEPETEAVTVEEHELVEAEYGGTAEIHGKVTNTSGGELSYMEVTGRLYDADDVRLGEALWNASDAPADETFKFEAFSTVDYADVERYEVVTDSSNY</sequence>
<dbReference type="EMBL" id="FODV01000018">
    <property type="protein sequence ID" value="SEP17370.1"/>
    <property type="molecule type" value="Genomic_DNA"/>
</dbReference>
<feature type="compositionally biased region" description="Low complexity" evidence="1">
    <location>
        <begin position="99"/>
        <end position="109"/>
    </location>
</feature>
<dbReference type="NCBIfam" id="NF038353">
    <property type="entry name" value="FxLYD_dom"/>
    <property type="match status" value="1"/>
</dbReference>
<accession>A0A1H8VPZ4</accession>
<keyword evidence="2" id="KW-0436">Ligase</keyword>
<keyword evidence="2" id="KW-0030">Aminoacyl-tRNA synthetase</keyword>